<accession>W8EUJ9</accession>
<evidence type="ECO:0008006" key="3">
    <source>
        <dbReference type="Google" id="ProtNLM"/>
    </source>
</evidence>
<organism evidence="1 2">
    <name type="scientific">Hymenobacter swuensis DY53</name>
    <dbReference type="NCBI Taxonomy" id="1227739"/>
    <lineage>
        <taxon>Bacteria</taxon>
        <taxon>Pseudomonadati</taxon>
        <taxon>Bacteroidota</taxon>
        <taxon>Cytophagia</taxon>
        <taxon>Cytophagales</taxon>
        <taxon>Hymenobacteraceae</taxon>
        <taxon>Hymenobacter</taxon>
    </lineage>
</organism>
<sequence length="398" mass="45004">MAMAYMWRVLWWLSGGMTAVSLAGCIELFEPVVPGSSRDFLVVDGFINIQGRTRIRLSHTSDINSTTANAAEAKAALYIEEEMGVQYAMRDAGNGNYVSDSLLLNPAKRYRLRIKTALQREYTSAFVDARVTPPIDAVTWKNRPLGIQVYVSAHDNDSRTHYYRWEYIETWEYISPWNSLYEYSPPGPLPPGNYILPLGVITVRTKPINRCWATEYSNDIQLGSSVRLAQDVIADYPLRLLPASSANKLQEKYSVLVRQYGQTAEEYAYWEKLKKNTEVLGTLFDPQPSQLTGNIQNIVEPGEVVIGYIGAHSVAEKRLFISRAELPADFSNFTGYEQCVKQDSVTNPGLLPYYLYPGTQMLIDVVEVNQTKNYLIAKTECVDCQKRGGVTQKPAFWR</sequence>
<dbReference type="Proteomes" id="UP000019423">
    <property type="component" value="Chromosome"/>
</dbReference>
<keyword evidence="2" id="KW-1185">Reference proteome</keyword>
<dbReference type="KEGG" id="hsw:Hsw_0613"/>
<gene>
    <name evidence="1" type="ORF">Hsw_0613</name>
</gene>
<dbReference type="AlphaFoldDB" id="W8EUJ9"/>
<name>W8EUJ9_9BACT</name>
<dbReference type="InterPro" id="IPR025345">
    <property type="entry name" value="DUF4249"/>
</dbReference>
<dbReference type="Pfam" id="PF14054">
    <property type="entry name" value="DUF4249"/>
    <property type="match status" value="1"/>
</dbReference>
<reference evidence="1 2" key="1">
    <citation type="submission" date="2014-01" db="EMBL/GenBank/DDBJ databases">
        <title>Complete genome sequence of ionizing-radiation resistance bacterium Hymenobacter swuensis DY53.</title>
        <authorList>
            <person name="Jung J.-H."/>
            <person name="Jeong S.-W."/>
            <person name="Joe M.-H."/>
            <person name="Cho y.-j."/>
            <person name="Kim M.-K."/>
            <person name="Lim S.-Y."/>
        </authorList>
    </citation>
    <scope>NUCLEOTIDE SEQUENCE [LARGE SCALE GENOMIC DNA]</scope>
    <source>
        <strain evidence="1 2">DY53</strain>
    </source>
</reference>
<dbReference type="EMBL" id="CP007145">
    <property type="protein sequence ID" value="AHJ96208.1"/>
    <property type="molecule type" value="Genomic_DNA"/>
</dbReference>
<protein>
    <recommendedName>
        <fullName evidence="3">DUF4249 domain-containing protein</fullName>
    </recommendedName>
</protein>
<evidence type="ECO:0000313" key="1">
    <source>
        <dbReference type="EMBL" id="AHJ96208.1"/>
    </source>
</evidence>
<dbReference type="eggNOG" id="ENOG502Z8B7">
    <property type="taxonomic scope" value="Bacteria"/>
</dbReference>
<evidence type="ECO:0000313" key="2">
    <source>
        <dbReference type="Proteomes" id="UP000019423"/>
    </source>
</evidence>
<dbReference type="HOGENOM" id="CLU_056928_1_0_10"/>
<dbReference type="STRING" id="1227739.Hsw_0613"/>
<dbReference type="PATRIC" id="fig|1227739.3.peg.871"/>
<proteinExistence type="predicted"/>